<proteinExistence type="predicted"/>
<dbReference type="AlphaFoldDB" id="A0A1X7VA87"/>
<dbReference type="OMA" id="IHITIDS"/>
<evidence type="ECO:0000259" key="1">
    <source>
        <dbReference type="Pfam" id="PF07727"/>
    </source>
</evidence>
<organism evidence="2">
    <name type="scientific">Amphimedon queenslandica</name>
    <name type="common">Sponge</name>
    <dbReference type="NCBI Taxonomy" id="400682"/>
    <lineage>
        <taxon>Eukaryota</taxon>
        <taxon>Metazoa</taxon>
        <taxon>Porifera</taxon>
        <taxon>Demospongiae</taxon>
        <taxon>Heteroscleromorpha</taxon>
        <taxon>Haplosclerida</taxon>
        <taxon>Niphatidae</taxon>
        <taxon>Amphimedon</taxon>
    </lineage>
</organism>
<dbReference type="InterPro" id="IPR043502">
    <property type="entry name" value="DNA/RNA_pol_sf"/>
</dbReference>
<name>A0A1X7VA87_AMPQE</name>
<feature type="domain" description="Reverse transcriptase Ty1/copia-type" evidence="1">
    <location>
        <begin position="23"/>
        <end position="178"/>
    </location>
</feature>
<dbReference type="Pfam" id="PF07727">
    <property type="entry name" value="RVT_2"/>
    <property type="match status" value="1"/>
</dbReference>
<accession>A0A1X7VA87</accession>
<sequence>MSGSKKKPWKDAMKKEMDSIYSNDIWDLVSLPEGRKVIGNKWVFTKKLRADGTIERFEARLVAKGFSQKHGYDYDKTFSPVIRFESVRTLIALAAEQGLKQHQMDVSAASLNGKLNEEVYTKQPEGFVIQGKEELACKLKHSIIGLKQSPRCWNTILNQQLQEMGFSPSTSDPCIYTSTSEE</sequence>
<evidence type="ECO:0000313" key="2">
    <source>
        <dbReference type="EnsemblMetazoa" id="Aqu2.1.36908_001"/>
    </source>
</evidence>
<dbReference type="InParanoid" id="A0A1X7VA87"/>
<dbReference type="SUPFAM" id="SSF56672">
    <property type="entry name" value="DNA/RNA polymerases"/>
    <property type="match status" value="1"/>
</dbReference>
<reference evidence="2" key="1">
    <citation type="submission" date="2017-05" db="UniProtKB">
        <authorList>
            <consortium name="EnsemblMetazoa"/>
        </authorList>
    </citation>
    <scope>IDENTIFICATION</scope>
</reference>
<protein>
    <recommendedName>
        <fullName evidence="1">Reverse transcriptase Ty1/copia-type domain-containing protein</fullName>
    </recommendedName>
</protein>
<dbReference type="EnsemblMetazoa" id="Aqu2.1.36908_001">
    <property type="protein sequence ID" value="Aqu2.1.36908_001"/>
    <property type="gene ID" value="Aqu2.1.36908"/>
</dbReference>
<dbReference type="eggNOG" id="KOG0017">
    <property type="taxonomic scope" value="Eukaryota"/>
</dbReference>
<dbReference type="InterPro" id="IPR013103">
    <property type="entry name" value="RVT_2"/>
</dbReference>
<dbReference type="STRING" id="400682.A0A1X7VA87"/>